<reference evidence="1" key="2">
    <citation type="submission" date="2018-05" db="EMBL/GenBank/DDBJ databases">
        <title>OmerRS3 (Oryza meridionalis Reference Sequence Version 3).</title>
        <authorList>
            <person name="Zhang J."/>
            <person name="Kudrna D."/>
            <person name="Lee S."/>
            <person name="Talag J."/>
            <person name="Welchert J."/>
            <person name="Wing R.A."/>
        </authorList>
    </citation>
    <scope>NUCLEOTIDE SEQUENCE [LARGE SCALE GENOMIC DNA]</scope>
    <source>
        <strain evidence="1">cv. OR44</strain>
    </source>
</reference>
<sequence length="66" mass="7049">MGKPIVAVGEGFWRAILGIYSFLGGARARNVEGARSTAQRILLFLAARALGYVRKRASLLGGELVC</sequence>
<protein>
    <submittedName>
        <fullName evidence="1">Uncharacterized protein</fullName>
    </submittedName>
</protein>
<evidence type="ECO:0000313" key="2">
    <source>
        <dbReference type="Proteomes" id="UP000008021"/>
    </source>
</evidence>
<dbReference type="AlphaFoldDB" id="A0A0E0ED84"/>
<name>A0A0E0ED84_9ORYZ</name>
<dbReference type="HOGENOM" id="CLU_2835523_0_0_1"/>
<reference evidence="1" key="1">
    <citation type="submission" date="2015-04" db="UniProtKB">
        <authorList>
            <consortium name="EnsemblPlants"/>
        </authorList>
    </citation>
    <scope>IDENTIFICATION</scope>
</reference>
<dbReference type="EnsemblPlants" id="OMERI07G15780.1">
    <property type="protein sequence ID" value="OMERI07G15780.1"/>
    <property type="gene ID" value="OMERI07G15780"/>
</dbReference>
<evidence type="ECO:0000313" key="1">
    <source>
        <dbReference type="EnsemblPlants" id="OMERI07G15780.1"/>
    </source>
</evidence>
<dbReference type="Gramene" id="OMERI07G15780.1">
    <property type="protein sequence ID" value="OMERI07G15780.1"/>
    <property type="gene ID" value="OMERI07G15780"/>
</dbReference>
<accession>A0A0E0ED84</accession>
<keyword evidence="2" id="KW-1185">Reference proteome</keyword>
<organism evidence="1">
    <name type="scientific">Oryza meridionalis</name>
    <dbReference type="NCBI Taxonomy" id="40149"/>
    <lineage>
        <taxon>Eukaryota</taxon>
        <taxon>Viridiplantae</taxon>
        <taxon>Streptophyta</taxon>
        <taxon>Embryophyta</taxon>
        <taxon>Tracheophyta</taxon>
        <taxon>Spermatophyta</taxon>
        <taxon>Magnoliopsida</taxon>
        <taxon>Liliopsida</taxon>
        <taxon>Poales</taxon>
        <taxon>Poaceae</taxon>
        <taxon>BOP clade</taxon>
        <taxon>Oryzoideae</taxon>
        <taxon>Oryzeae</taxon>
        <taxon>Oryzinae</taxon>
        <taxon>Oryza</taxon>
    </lineage>
</organism>
<dbReference type="Proteomes" id="UP000008021">
    <property type="component" value="Chromosome 7"/>
</dbReference>
<proteinExistence type="predicted"/>